<dbReference type="InterPro" id="IPR036691">
    <property type="entry name" value="Endo/exonu/phosph_ase_sf"/>
</dbReference>
<dbReference type="CDD" id="cd01650">
    <property type="entry name" value="RT_nLTR_like"/>
    <property type="match status" value="1"/>
</dbReference>
<gene>
    <name evidence="3" type="ORF">FSB_LOCUS38928</name>
</gene>
<dbReference type="GO" id="GO:0006281">
    <property type="term" value="P:DNA repair"/>
    <property type="evidence" value="ECO:0007669"/>
    <property type="project" value="InterPro"/>
</dbReference>
<proteinExistence type="predicted"/>
<dbReference type="Pfam" id="PF03372">
    <property type="entry name" value="Exo_endo_phos"/>
    <property type="match status" value="1"/>
</dbReference>
<feature type="region of interest" description="Disordered" evidence="1">
    <location>
        <begin position="339"/>
        <end position="358"/>
    </location>
</feature>
<dbReference type="PROSITE" id="PS00726">
    <property type="entry name" value="AP_NUCLEASE_F1_1"/>
    <property type="match status" value="1"/>
</dbReference>
<dbReference type="Pfam" id="PF13966">
    <property type="entry name" value="zf-RVT"/>
    <property type="match status" value="1"/>
</dbReference>
<feature type="region of interest" description="Disordered" evidence="1">
    <location>
        <begin position="553"/>
        <end position="572"/>
    </location>
</feature>
<sequence length="1689" mass="190919">MGAPRSFRIEAKRFDIALEDGRPVQVKITESGKRQVCSVHMSKDGAWWFAKGVEENIVREGDPSFLRTYRENDQGLVICRHGNDKGRFVELMVYGKGGVKGRLVIPEGKKQGGWRGFSAELRHLLEPRQQPINVKGVLPTPASRNETNDGQNDRHGGHQTWSSALFPHKETMEKLKQQGRDPRDYRGDNGRESFLGFGAKVTAPILGKNELMLDLKLKLTCNSLGEWKVAWAGLDEEGPCTNLSGPPPTGPMPKLKQVWKPVGPRPSRPVAHNDKIGPHITKPTKPIVNDLYSDINPEVSTSNRFSIFEFGSSSASETQPSTTVSSYGLLQGSSASALQAAPTPVATVPSSTDSPTMELSLSETSSQLGLDGAAKPKADSCSVTLATQDSRPGGTVVHAWGTPQEWFLELKDGQRLRLPVEIEKSVHPEIAEDHLLNWYESCEADSSGDQEEYGTMTVVDSETQDRMDVEGMEVSDDTFDGEMEPIPLAMAQPPLEGGDSVKNILCENHDGCSEISDWVNGRYKAFGKLVGASYEGYEREVIALLISIEARQNQRKPAHTEPRTPKKQGNKGRRELKGLVSSINYDSRAKKVEKRLRICNLLKLWKADIICLQETKLELVTRQIVRSLWNCLYVDWLFLGSVGASGGILLMWDKRVVEKLDEAVGHFSVSCKFRNVVNQSEWAFSGVYGPHVDIERRLMWDELSGVHHWWEVPWCVGGDFNVVRSPVERLGAAGYTSSMLDFSEFISINGLVDIPMAGDHFPIVLNCGNIRRGRRPFRFENMWMKAADFMERVGGWWGSYQFDGTPSFILAKKLRALKTDLKQWNEEVFGNVLFKKNALLNELHVLESLAETRILTYEEKGTMDRVRHELEQNLLLEEISLRQKSRVLWLKEGDKNSKFFHHMANSHRRINTIGTLHVDGVPVSDQGIIQNHIVDFYKSLFMDSGVRRPMLDGLHFNSLDEEEAAWLERPFEEEEIFQVVMAFNGDKAPGPDGFPISFFQHCWQIVKPDILAVAQEFHTHSQFERSLNATFIALIPKKSESLEVKDFRPISLVGSVYKILAKVLANPLRLVLHKLISASQNAFVKGRQILDSVLIANECLDSRLKEGTPGVLCKLDLEKAYDHVDWGFLLYLLRRCGFSEKWRNWITFCISTARFSILINGSSCDFFESSRGLRQGDPLSPLLFVIIMEALSKMMDQVVGGGLVSGFSVGREAPRLIMVSHLLFADDTLIFCDAVPDQVLQLRFLLTWFEAISGLKVNLDKSELVPVGDVPSLDDLADILGCKTSCLPMTYLGLPLGAKFKAKTIWNGVLEKMEKRLAGWKRLYLSKGGRLTLIKSTLSNIPTYYLSLFPIPAAVANRMEKLQRDFLWGGMGDEFKFHLVKWDTICNPIQCGGLGVRNLIMFNRALLGKWLWRYGHEREALWRRVIDCKYGSEVGGWNTRVARDPHGVSLWKQIGRGWDLLTHHVQYEVGDGTCIRFWKDLWCGESPLQVAFPELYRIARDKDALISSHFQVRDDQVHWNLDFVRAAQDWELESIASFLDLLYSTKVRGNGSDLMLWLPSPQKGFTVRSFYRILSHNGGCSFPWKLIWQPKVPSRVSFFVWVAALGKILTAENLRKRHIILVSWCCLCKKDGETVDHLLLHCPISREVWDMVFALFGVQWVMPEKIIDFETPDTLRDVNATQLIYNIWS</sequence>
<feature type="compositionally biased region" description="Polar residues" evidence="1">
    <location>
        <begin position="348"/>
        <end position="358"/>
    </location>
</feature>
<feature type="region of interest" description="Disordered" evidence="1">
    <location>
        <begin position="134"/>
        <end position="189"/>
    </location>
</feature>
<dbReference type="PANTHER" id="PTHR33116:SF78">
    <property type="entry name" value="OS12G0587133 PROTEIN"/>
    <property type="match status" value="1"/>
</dbReference>
<dbReference type="InterPro" id="IPR026960">
    <property type="entry name" value="RVT-Znf"/>
</dbReference>
<dbReference type="GO" id="GO:0004519">
    <property type="term" value="F:endonuclease activity"/>
    <property type="evidence" value="ECO:0007669"/>
    <property type="project" value="InterPro"/>
</dbReference>
<dbReference type="EMBL" id="OIVN01003413">
    <property type="protein sequence ID" value="SPD11046.1"/>
    <property type="molecule type" value="Genomic_DNA"/>
</dbReference>
<name>A0A2N9H9H5_FAGSY</name>
<dbReference type="PANTHER" id="PTHR33116">
    <property type="entry name" value="REVERSE TRANSCRIPTASE ZINC-BINDING DOMAIN-CONTAINING PROTEIN-RELATED-RELATED"/>
    <property type="match status" value="1"/>
</dbReference>
<feature type="region of interest" description="Disordered" evidence="1">
    <location>
        <begin position="260"/>
        <end position="282"/>
    </location>
</feature>
<dbReference type="SUPFAM" id="SSF56219">
    <property type="entry name" value="DNase I-like"/>
    <property type="match status" value="1"/>
</dbReference>
<evidence type="ECO:0000256" key="1">
    <source>
        <dbReference type="SAM" id="MobiDB-lite"/>
    </source>
</evidence>
<dbReference type="GO" id="GO:0003677">
    <property type="term" value="F:DNA binding"/>
    <property type="evidence" value="ECO:0007669"/>
    <property type="project" value="InterPro"/>
</dbReference>
<dbReference type="Gene3D" id="3.60.10.10">
    <property type="entry name" value="Endonuclease/exonuclease/phosphatase"/>
    <property type="match status" value="1"/>
</dbReference>
<reference evidence="3" key="1">
    <citation type="submission" date="2018-02" db="EMBL/GenBank/DDBJ databases">
        <authorList>
            <person name="Cohen D.B."/>
            <person name="Kent A.D."/>
        </authorList>
    </citation>
    <scope>NUCLEOTIDE SEQUENCE</scope>
</reference>
<dbReference type="Pfam" id="PF00078">
    <property type="entry name" value="RVT_1"/>
    <property type="match status" value="1"/>
</dbReference>
<feature type="compositionally biased region" description="Basic and acidic residues" evidence="1">
    <location>
        <begin position="167"/>
        <end position="189"/>
    </location>
</feature>
<dbReference type="SUPFAM" id="SSF56672">
    <property type="entry name" value="DNA/RNA polymerases"/>
    <property type="match status" value="1"/>
</dbReference>
<dbReference type="InterPro" id="IPR005135">
    <property type="entry name" value="Endo/exonuclease/phosphatase"/>
</dbReference>
<dbReference type="InterPro" id="IPR000477">
    <property type="entry name" value="RT_dom"/>
</dbReference>
<protein>
    <recommendedName>
        <fullName evidence="2">Reverse transcriptase domain-containing protein</fullName>
    </recommendedName>
</protein>
<dbReference type="PROSITE" id="PS50878">
    <property type="entry name" value="RT_POL"/>
    <property type="match status" value="1"/>
</dbReference>
<feature type="domain" description="Reverse transcriptase" evidence="2">
    <location>
        <begin position="1016"/>
        <end position="1296"/>
    </location>
</feature>
<dbReference type="InterPro" id="IPR043502">
    <property type="entry name" value="DNA/RNA_pol_sf"/>
</dbReference>
<dbReference type="InterPro" id="IPR020847">
    <property type="entry name" value="AP_endonuclease_F1_BS"/>
</dbReference>
<accession>A0A2N9H9H5</accession>
<evidence type="ECO:0000259" key="2">
    <source>
        <dbReference type="PROSITE" id="PS50878"/>
    </source>
</evidence>
<evidence type="ECO:0000313" key="3">
    <source>
        <dbReference type="EMBL" id="SPD11046.1"/>
    </source>
</evidence>
<organism evidence="3">
    <name type="scientific">Fagus sylvatica</name>
    <name type="common">Beechnut</name>
    <dbReference type="NCBI Taxonomy" id="28930"/>
    <lineage>
        <taxon>Eukaryota</taxon>
        <taxon>Viridiplantae</taxon>
        <taxon>Streptophyta</taxon>
        <taxon>Embryophyta</taxon>
        <taxon>Tracheophyta</taxon>
        <taxon>Spermatophyta</taxon>
        <taxon>Magnoliopsida</taxon>
        <taxon>eudicotyledons</taxon>
        <taxon>Gunneridae</taxon>
        <taxon>Pentapetalae</taxon>
        <taxon>rosids</taxon>
        <taxon>fabids</taxon>
        <taxon>Fagales</taxon>
        <taxon>Fagaceae</taxon>
        <taxon>Fagus</taxon>
    </lineage>
</organism>